<feature type="chain" id="PRO_5038757832" description="Cupin type-2 domain-containing protein" evidence="1">
    <location>
        <begin position="23"/>
        <end position="287"/>
    </location>
</feature>
<dbReference type="InterPro" id="IPR014710">
    <property type="entry name" value="RmlC-like_jellyroll"/>
</dbReference>
<dbReference type="EMBL" id="SIDB01000002">
    <property type="protein sequence ID" value="KAI3435781.1"/>
    <property type="molecule type" value="Genomic_DNA"/>
</dbReference>
<dbReference type="CDD" id="cd02212">
    <property type="entry name" value="cupin_UGlyAH_C"/>
    <property type="match status" value="1"/>
</dbReference>
<organism evidence="3 4">
    <name type="scientific">Chlorella vulgaris</name>
    <name type="common">Green alga</name>
    <dbReference type="NCBI Taxonomy" id="3077"/>
    <lineage>
        <taxon>Eukaryota</taxon>
        <taxon>Viridiplantae</taxon>
        <taxon>Chlorophyta</taxon>
        <taxon>core chlorophytes</taxon>
        <taxon>Trebouxiophyceae</taxon>
        <taxon>Chlorellales</taxon>
        <taxon>Chlorellaceae</taxon>
        <taxon>Chlorella clade</taxon>
        <taxon>Chlorella</taxon>
    </lineage>
</organism>
<reference evidence="3" key="1">
    <citation type="journal article" date="2019" name="Plant J.">
        <title>Chlorella vulgaris genome assembly and annotation reveals the molecular basis for metabolic acclimation to high light conditions.</title>
        <authorList>
            <person name="Cecchin M."/>
            <person name="Marcolungo L."/>
            <person name="Rossato M."/>
            <person name="Girolomoni L."/>
            <person name="Cosentino E."/>
            <person name="Cuine S."/>
            <person name="Li-Beisson Y."/>
            <person name="Delledonne M."/>
            <person name="Ballottari M."/>
        </authorList>
    </citation>
    <scope>NUCLEOTIDE SEQUENCE</scope>
    <source>
        <strain evidence="3">211/11P</strain>
    </source>
</reference>
<name>A0A9D4Z062_CHLVU</name>
<dbReference type="Gene3D" id="2.60.120.10">
    <property type="entry name" value="Jelly Rolls"/>
    <property type="match status" value="1"/>
</dbReference>
<dbReference type="PANTHER" id="PTHR34571">
    <property type="entry name" value="(S)-UREIDOGLYCINE AMINOHYDROLASE"/>
    <property type="match status" value="1"/>
</dbReference>
<proteinExistence type="predicted"/>
<reference evidence="3" key="2">
    <citation type="submission" date="2020-11" db="EMBL/GenBank/DDBJ databases">
        <authorList>
            <person name="Cecchin M."/>
            <person name="Marcolungo L."/>
            <person name="Rossato M."/>
            <person name="Girolomoni L."/>
            <person name="Cosentino E."/>
            <person name="Cuine S."/>
            <person name="Li-Beisson Y."/>
            <person name="Delledonne M."/>
            <person name="Ballottari M."/>
        </authorList>
    </citation>
    <scope>NUCLEOTIDE SEQUENCE</scope>
    <source>
        <strain evidence="3">211/11P</strain>
        <tissue evidence="3">Whole cell</tissue>
    </source>
</reference>
<dbReference type="InterPro" id="IPR013096">
    <property type="entry name" value="Cupin_2"/>
</dbReference>
<accession>A0A9D4Z062</accession>
<feature type="domain" description="Cupin type-2" evidence="2">
    <location>
        <begin position="96"/>
        <end position="146"/>
    </location>
</feature>
<dbReference type="InterPro" id="IPR044697">
    <property type="entry name" value="UGlyAH_cupin_C"/>
</dbReference>
<evidence type="ECO:0000256" key="1">
    <source>
        <dbReference type="SAM" id="SignalP"/>
    </source>
</evidence>
<comment type="caution">
    <text evidence="3">The sequence shown here is derived from an EMBL/GenBank/DDBJ whole genome shotgun (WGS) entry which is preliminary data.</text>
</comment>
<dbReference type="InterPro" id="IPR017627">
    <property type="entry name" value="UGHY"/>
</dbReference>
<dbReference type="InterPro" id="IPR011051">
    <property type="entry name" value="RmlC_Cupin_sf"/>
</dbReference>
<dbReference type="PANTHER" id="PTHR34571:SF1">
    <property type="entry name" value="(S)-UREIDOGLYCINE AMINOHYDROLASE"/>
    <property type="match status" value="1"/>
</dbReference>
<evidence type="ECO:0000313" key="4">
    <source>
        <dbReference type="Proteomes" id="UP001055712"/>
    </source>
</evidence>
<dbReference type="AlphaFoldDB" id="A0A9D4Z062"/>
<dbReference type="Proteomes" id="UP001055712">
    <property type="component" value="Unassembled WGS sequence"/>
</dbReference>
<dbReference type="Pfam" id="PF07883">
    <property type="entry name" value="Cupin_2"/>
    <property type="match status" value="1"/>
</dbReference>
<feature type="signal peptide" evidence="1">
    <location>
        <begin position="1"/>
        <end position="22"/>
    </location>
</feature>
<evidence type="ECO:0000313" key="3">
    <source>
        <dbReference type="EMBL" id="KAI3435781.1"/>
    </source>
</evidence>
<dbReference type="OrthoDB" id="4965688at2759"/>
<dbReference type="GO" id="GO:0071522">
    <property type="term" value="F:ureidoglycine aminohydrolase activity"/>
    <property type="evidence" value="ECO:0007669"/>
    <property type="project" value="InterPro"/>
</dbReference>
<keyword evidence="1" id="KW-0732">Signal</keyword>
<dbReference type="NCBIfam" id="TIGR03214">
    <property type="entry name" value="ura-cupin"/>
    <property type="match status" value="1"/>
</dbReference>
<evidence type="ECO:0000259" key="2">
    <source>
        <dbReference type="Pfam" id="PF07883"/>
    </source>
</evidence>
<sequence length="287" mass="31556">MASLRGLALTILLSAAPWLAEAERQSSWQYGNLLASGRFSGISFDDLPGFTRSVYERNYALVTPESFVFAGNPLWSNATTAHLISPAVGANFAMALVTMKPHSSGARPPEGHERFVFVLDGLVEVTAGSETATLHADDFAYFPAHLKSSIKSAAGAGLLVFERRYAVKGKPVFLHGHTQEQAVLPVDGEVFALRKLLPQTGDYDFNVHVMDFLPGQHLNVKEVHYNQHGLLLLQGKGIYRLGNDWYPVQAGDAIWMAPFVPQWYAALGTQESRYILYKDTIVDPLHG</sequence>
<keyword evidence="4" id="KW-1185">Reference proteome</keyword>
<dbReference type="SUPFAM" id="SSF51182">
    <property type="entry name" value="RmlC-like cupins"/>
    <property type="match status" value="1"/>
</dbReference>
<gene>
    <name evidence="3" type="ORF">D9Q98_001839</name>
</gene>
<protein>
    <recommendedName>
        <fullName evidence="2">Cupin type-2 domain-containing protein</fullName>
    </recommendedName>
</protein>